<reference evidence="1" key="1">
    <citation type="journal article" date="2022" name="Plant J.">
        <title>Strategies of tolerance reflected in two North American maple genomes.</title>
        <authorList>
            <person name="McEvoy S.L."/>
            <person name="Sezen U.U."/>
            <person name="Trouern-Trend A."/>
            <person name="McMahon S.M."/>
            <person name="Schaberg P.G."/>
            <person name="Yang J."/>
            <person name="Wegrzyn J.L."/>
            <person name="Swenson N.G."/>
        </authorList>
    </citation>
    <scope>NUCLEOTIDE SEQUENCE</scope>
    <source>
        <strain evidence="1">91603</strain>
    </source>
</reference>
<keyword evidence="2" id="KW-1185">Reference proteome</keyword>
<dbReference type="EMBL" id="JAJSOW010000100">
    <property type="protein sequence ID" value="KAI9184766.1"/>
    <property type="molecule type" value="Genomic_DNA"/>
</dbReference>
<organism evidence="1 2">
    <name type="scientific">Acer negundo</name>
    <name type="common">Box elder</name>
    <dbReference type="NCBI Taxonomy" id="4023"/>
    <lineage>
        <taxon>Eukaryota</taxon>
        <taxon>Viridiplantae</taxon>
        <taxon>Streptophyta</taxon>
        <taxon>Embryophyta</taxon>
        <taxon>Tracheophyta</taxon>
        <taxon>Spermatophyta</taxon>
        <taxon>Magnoliopsida</taxon>
        <taxon>eudicotyledons</taxon>
        <taxon>Gunneridae</taxon>
        <taxon>Pentapetalae</taxon>
        <taxon>rosids</taxon>
        <taxon>malvids</taxon>
        <taxon>Sapindales</taxon>
        <taxon>Sapindaceae</taxon>
        <taxon>Hippocastanoideae</taxon>
        <taxon>Acereae</taxon>
        <taxon>Acer</taxon>
    </lineage>
</organism>
<sequence length="82" mass="8713">MALHTASILPSTVSIYKEGKSNSSLKETGFFGVSLSSNLKAEFSSSLISKKYAEYGNSGNGSFTGGIVNYLGYHILNNPDDV</sequence>
<evidence type="ECO:0000313" key="2">
    <source>
        <dbReference type="Proteomes" id="UP001064489"/>
    </source>
</evidence>
<evidence type="ECO:0000313" key="1">
    <source>
        <dbReference type="EMBL" id="KAI9184766.1"/>
    </source>
</evidence>
<proteinExistence type="predicted"/>
<gene>
    <name evidence="1" type="ORF">LWI28_000854</name>
</gene>
<comment type="caution">
    <text evidence="1">The sequence shown here is derived from an EMBL/GenBank/DDBJ whole genome shotgun (WGS) entry which is preliminary data.</text>
</comment>
<protein>
    <submittedName>
        <fullName evidence="1">Uncharacterized protein</fullName>
    </submittedName>
</protein>
<reference evidence="1" key="2">
    <citation type="submission" date="2023-02" db="EMBL/GenBank/DDBJ databases">
        <authorList>
            <person name="Swenson N.G."/>
            <person name="Wegrzyn J.L."/>
            <person name="Mcevoy S.L."/>
        </authorList>
    </citation>
    <scope>NUCLEOTIDE SEQUENCE</scope>
    <source>
        <strain evidence="1">91603</strain>
        <tissue evidence="1">Leaf</tissue>
    </source>
</reference>
<dbReference type="AlphaFoldDB" id="A0AAD5J2M4"/>
<accession>A0AAD5J2M4</accession>
<name>A0AAD5J2M4_ACENE</name>
<dbReference type="Proteomes" id="UP001064489">
    <property type="component" value="Chromosome 3"/>
</dbReference>